<dbReference type="GO" id="GO:1901379">
    <property type="term" value="P:regulation of potassium ion transmembrane transport"/>
    <property type="evidence" value="ECO:0007669"/>
    <property type="project" value="TreeGrafter"/>
</dbReference>
<dbReference type="EMBL" id="BDGG01000003">
    <property type="protein sequence ID" value="GAU95685.1"/>
    <property type="molecule type" value="Genomic_DNA"/>
</dbReference>
<dbReference type="SUPFAM" id="SSF51430">
    <property type="entry name" value="NAD(P)-linked oxidoreductase"/>
    <property type="match status" value="1"/>
</dbReference>
<dbReference type="GO" id="GO:0015459">
    <property type="term" value="F:potassium channel regulator activity"/>
    <property type="evidence" value="ECO:0007669"/>
    <property type="project" value="TreeGrafter"/>
</dbReference>
<comment type="caution">
    <text evidence="5">The sequence shown here is derived from an EMBL/GenBank/DDBJ whole genome shotgun (WGS) entry which is preliminary data.</text>
</comment>
<keyword evidence="3" id="KW-0560">Oxidoreductase</keyword>
<dbReference type="GO" id="GO:0016491">
    <property type="term" value="F:oxidoreductase activity"/>
    <property type="evidence" value="ECO:0007669"/>
    <property type="project" value="UniProtKB-KW"/>
</dbReference>
<dbReference type="GO" id="GO:0008076">
    <property type="term" value="C:voltage-gated potassium channel complex"/>
    <property type="evidence" value="ECO:0007669"/>
    <property type="project" value="TreeGrafter"/>
</dbReference>
<comment type="similarity">
    <text evidence="1">Belongs to the shaker potassium channel beta subunit family.</text>
</comment>
<dbReference type="InterPro" id="IPR005399">
    <property type="entry name" value="K_chnl_volt-dep_bsu_KCNAB-rel"/>
</dbReference>
<dbReference type="GO" id="GO:0044325">
    <property type="term" value="F:transmembrane transporter binding"/>
    <property type="evidence" value="ECO:0007669"/>
    <property type="project" value="TreeGrafter"/>
</dbReference>
<sequence>MLGKTLKKRKWRRSSYVVSVRVYRSGGSETEKGLSRKHVVESCSYSLERLGLAYVDLVCAQGRDRTPVEEIVRAFNWVIEKGWAFYWTTSNWTPEQVMEAFTVAKYLNLIPPLVNHAEYNFFKRDAVELVVPELLCNIGCGCVTSSALHGGLLNIDSAIDGPSEQSDDPTTKAHPKAMEVNLEHREFFSKIKYLLPVADQISCSLAQLAIAWCLRSEFVQCVLISPVNLEQMREYMISVAIIDKLTPEVLAVVEKILGNQPTFNTNSMTKAKLTTKNSIYGRRRSVCSVVRRILFFEFAARTVCQCILFAVWSA</sequence>
<dbReference type="Gene3D" id="3.20.20.100">
    <property type="entry name" value="NADP-dependent oxidoreductase domain"/>
    <property type="match status" value="1"/>
</dbReference>
<dbReference type="PRINTS" id="PR01577">
    <property type="entry name" value="KCNABCHANNEL"/>
</dbReference>
<keyword evidence="2" id="KW-0521">NADP</keyword>
<name>A0A1D1V4Q1_RAMVA</name>
<reference evidence="5 6" key="1">
    <citation type="journal article" date="2016" name="Nat. Commun.">
        <title>Extremotolerant tardigrade genome and improved radiotolerance of human cultured cells by tardigrade-unique protein.</title>
        <authorList>
            <person name="Hashimoto T."/>
            <person name="Horikawa D.D."/>
            <person name="Saito Y."/>
            <person name="Kuwahara H."/>
            <person name="Kozuka-Hata H."/>
            <person name="Shin-I T."/>
            <person name="Minakuchi Y."/>
            <person name="Ohishi K."/>
            <person name="Motoyama A."/>
            <person name="Aizu T."/>
            <person name="Enomoto A."/>
            <person name="Kondo K."/>
            <person name="Tanaka S."/>
            <person name="Hara Y."/>
            <person name="Koshikawa S."/>
            <person name="Sagara H."/>
            <person name="Miura T."/>
            <person name="Yokobori S."/>
            <person name="Miyagawa K."/>
            <person name="Suzuki Y."/>
            <person name="Kubo T."/>
            <person name="Oyama M."/>
            <person name="Kohara Y."/>
            <person name="Fujiyama A."/>
            <person name="Arakawa K."/>
            <person name="Katayama T."/>
            <person name="Toyoda A."/>
            <person name="Kunieda T."/>
        </authorList>
    </citation>
    <scope>NUCLEOTIDE SEQUENCE [LARGE SCALE GENOMIC DNA]</scope>
    <source>
        <strain evidence="5 6">YOKOZUNA-1</strain>
    </source>
</reference>
<gene>
    <name evidence="5" type="primary">RvY_07266-1</name>
    <name evidence="5" type="synonym">RvY_07266.1</name>
    <name evidence="5" type="ORF">RvY_07266</name>
</gene>
<accession>A0A1D1V4Q1</accession>
<organism evidence="5 6">
    <name type="scientific">Ramazzottius varieornatus</name>
    <name type="common">Water bear</name>
    <name type="synonym">Tardigrade</name>
    <dbReference type="NCBI Taxonomy" id="947166"/>
    <lineage>
        <taxon>Eukaryota</taxon>
        <taxon>Metazoa</taxon>
        <taxon>Ecdysozoa</taxon>
        <taxon>Tardigrada</taxon>
        <taxon>Eutardigrada</taxon>
        <taxon>Parachela</taxon>
        <taxon>Hypsibioidea</taxon>
        <taxon>Ramazzottiidae</taxon>
        <taxon>Ramazzottius</taxon>
    </lineage>
</organism>
<evidence type="ECO:0000256" key="2">
    <source>
        <dbReference type="ARBA" id="ARBA00022857"/>
    </source>
</evidence>
<feature type="domain" description="NADP-dependent oxidoreductase" evidence="4">
    <location>
        <begin position="1"/>
        <end position="256"/>
    </location>
</feature>
<keyword evidence="6" id="KW-1185">Reference proteome</keyword>
<evidence type="ECO:0000313" key="6">
    <source>
        <dbReference type="Proteomes" id="UP000186922"/>
    </source>
</evidence>
<dbReference type="STRING" id="947166.A0A1D1V4Q1"/>
<dbReference type="AlphaFoldDB" id="A0A1D1V4Q1"/>
<evidence type="ECO:0000259" key="4">
    <source>
        <dbReference type="Pfam" id="PF00248"/>
    </source>
</evidence>
<evidence type="ECO:0000313" key="5">
    <source>
        <dbReference type="EMBL" id="GAU95685.1"/>
    </source>
</evidence>
<evidence type="ECO:0000256" key="1">
    <source>
        <dbReference type="ARBA" id="ARBA00006515"/>
    </source>
</evidence>
<proteinExistence type="inferred from homology"/>
<evidence type="ECO:0000256" key="3">
    <source>
        <dbReference type="ARBA" id="ARBA00023002"/>
    </source>
</evidence>
<dbReference type="PANTHER" id="PTHR43150">
    <property type="entry name" value="HYPERKINETIC, ISOFORM M"/>
    <property type="match status" value="1"/>
</dbReference>
<dbReference type="Pfam" id="PF00248">
    <property type="entry name" value="Aldo_ket_red"/>
    <property type="match status" value="1"/>
</dbReference>
<dbReference type="PANTHER" id="PTHR43150:SF2">
    <property type="entry name" value="HYPERKINETIC, ISOFORM M"/>
    <property type="match status" value="1"/>
</dbReference>
<dbReference type="OrthoDB" id="1720422at2759"/>
<protein>
    <recommendedName>
        <fullName evidence="4">NADP-dependent oxidoreductase domain-containing protein</fullName>
    </recommendedName>
</protein>
<dbReference type="InterPro" id="IPR023210">
    <property type="entry name" value="NADP_OxRdtase_dom"/>
</dbReference>
<dbReference type="InterPro" id="IPR036812">
    <property type="entry name" value="NAD(P)_OxRdtase_dom_sf"/>
</dbReference>
<dbReference type="Proteomes" id="UP000186922">
    <property type="component" value="Unassembled WGS sequence"/>
</dbReference>